<evidence type="ECO:0000313" key="3">
    <source>
        <dbReference type="Proteomes" id="UP000316371"/>
    </source>
</evidence>
<dbReference type="Pfam" id="PF09299">
    <property type="entry name" value="Mu-transpos_C"/>
    <property type="match status" value="1"/>
</dbReference>
<sequence length="711" mass="83088">MYYIPFNSILDYTVPFNTITDGCKKYRQGKSKSWANKKDTNDKRKVLIDIDSIPEPTRKKYNIPTGREYFEQEELDRYTATQEKIQKEKELRADVEKLALHDAYNNGYMPFVAMYRERYSYNRTIKDDVAVLSAREHAFWVKMVEVTGTKYKTYDGGCKRGFNLYMELKKELVFTKDFANENYFRILLLKFRTKLLKEQSIVDVVVNGHKKPREKKKTNEFHKGVTMAFLSHPNKYPYRVVTDLVNHHCIEENQPEITESWVKFLMASDNHFRTFVMASRNGNKFTTDNLFAFAVRKTTPFPADCWMIDGTPVQFYCWNESRTKSVRLNLFVIIDVCTRKIVGFDISYSESKFEIMNALKNTVMMEGHLPAEIVSDNFSASKSEEIMTLKAQMEKIGTIWRHAKVGNPQDKTYVERFFGTFQSVECALYDDYIGEGITSKRDNRRNAEHLEKTVKAKGLPTYSEMISRIVTMITKYNERAKTAQKSPLEVYRTLPKPNAKELDSVRTALLFWKRTKVTVRRGMVKIIIKETPHFYEVYENHLKAELQGKEVYVRYDENDLECIMLFDKLTDLVICKCNKSLEFHTAQVNRKQEDIENTYKTVAKNKSYEKYLKDGKNTIIDNGLKAINKENLDLIHPLMLDKNKINEKESLEVQEYYLNVFKIAKGDEEQPQTKPLGTIHQKGVITDYTDLLEQKKPQKGFSKPTLAGVDK</sequence>
<accession>A0A553E212</accession>
<dbReference type="InterPro" id="IPR012337">
    <property type="entry name" value="RNaseH-like_sf"/>
</dbReference>
<comment type="caution">
    <text evidence="2">The sequence shown here is derived from an EMBL/GenBank/DDBJ whole genome shotgun (WGS) entry which is preliminary data.</text>
</comment>
<dbReference type="InterPro" id="IPR036397">
    <property type="entry name" value="RNaseH_sf"/>
</dbReference>
<evidence type="ECO:0000259" key="1">
    <source>
        <dbReference type="PROSITE" id="PS50994"/>
    </source>
</evidence>
<dbReference type="GO" id="GO:0015074">
    <property type="term" value="P:DNA integration"/>
    <property type="evidence" value="ECO:0007669"/>
    <property type="project" value="InterPro"/>
</dbReference>
<feature type="domain" description="Integrase catalytic" evidence="1">
    <location>
        <begin position="296"/>
        <end position="495"/>
    </location>
</feature>
<dbReference type="PROSITE" id="PS50994">
    <property type="entry name" value="INTEGRASE"/>
    <property type="match status" value="1"/>
</dbReference>
<dbReference type="OrthoDB" id="501284at2"/>
<proteinExistence type="predicted"/>
<keyword evidence="3" id="KW-1185">Reference proteome</keyword>
<organism evidence="2 3">
    <name type="scientific">Flavobacterium restrictum</name>
    <dbReference type="NCBI Taxonomy" id="2594428"/>
    <lineage>
        <taxon>Bacteria</taxon>
        <taxon>Pseudomonadati</taxon>
        <taxon>Bacteroidota</taxon>
        <taxon>Flavobacteriia</taxon>
        <taxon>Flavobacteriales</taxon>
        <taxon>Flavobacteriaceae</taxon>
        <taxon>Flavobacterium</taxon>
    </lineage>
</organism>
<dbReference type="Proteomes" id="UP000316371">
    <property type="component" value="Unassembled WGS sequence"/>
</dbReference>
<dbReference type="Gene3D" id="3.30.420.10">
    <property type="entry name" value="Ribonuclease H-like superfamily/Ribonuclease H"/>
    <property type="match status" value="1"/>
</dbReference>
<dbReference type="RefSeq" id="WP_144256758.1">
    <property type="nucleotide sequence ID" value="NZ_VJZT01000010.1"/>
</dbReference>
<gene>
    <name evidence="2" type="ORF">FNW21_10825</name>
</gene>
<name>A0A553E212_9FLAO</name>
<dbReference type="InterPro" id="IPR015378">
    <property type="entry name" value="Transposase-like_Mu_C"/>
</dbReference>
<dbReference type="SUPFAM" id="SSF53098">
    <property type="entry name" value="Ribonuclease H-like"/>
    <property type="match status" value="1"/>
</dbReference>
<reference evidence="2 3" key="1">
    <citation type="submission" date="2019-07" db="EMBL/GenBank/DDBJ databases">
        <title>Novel species of Flavobacterium.</title>
        <authorList>
            <person name="Liu Q."/>
            <person name="Xin Y.-H."/>
        </authorList>
    </citation>
    <scope>NUCLEOTIDE SEQUENCE [LARGE SCALE GENOMIC DNA]</scope>
    <source>
        <strain evidence="2 3">LB1R34</strain>
    </source>
</reference>
<dbReference type="InterPro" id="IPR001584">
    <property type="entry name" value="Integrase_cat-core"/>
</dbReference>
<evidence type="ECO:0000313" key="2">
    <source>
        <dbReference type="EMBL" id="TRX39071.1"/>
    </source>
</evidence>
<dbReference type="EMBL" id="VJZT01000010">
    <property type="protein sequence ID" value="TRX39071.1"/>
    <property type="molecule type" value="Genomic_DNA"/>
</dbReference>
<protein>
    <submittedName>
        <fullName evidence="2">DDE-type integrase/transposase/recombinase</fullName>
    </submittedName>
</protein>
<dbReference type="AlphaFoldDB" id="A0A553E212"/>
<dbReference type="GO" id="GO:0003676">
    <property type="term" value="F:nucleic acid binding"/>
    <property type="evidence" value="ECO:0007669"/>
    <property type="project" value="InterPro"/>
</dbReference>